<dbReference type="RefSeq" id="WP_050048234.1">
    <property type="nucleotide sequence ID" value="NZ_CP008874.1"/>
</dbReference>
<dbReference type="HOGENOM" id="CLU_751435_0_0_2"/>
<dbReference type="InterPro" id="IPR014746">
    <property type="entry name" value="Gln_synth/guanido_kin_cat_dom"/>
</dbReference>
<reference evidence="1 4" key="1">
    <citation type="journal article" date="2015" name="ISME J.">
        <title>Elemental sulfur and acetate can support life of a novel strictly anaerobic haloarchaeon.</title>
        <authorList>
            <person name="Sorokin D.Y."/>
            <person name="Kublanov I.V."/>
            <person name="Gavrilov S.N."/>
            <person name="Rojo D."/>
            <person name="Roman P."/>
            <person name="Golyshin P.N."/>
            <person name="Slepak V.Z."/>
            <person name="Smedile F."/>
            <person name="Ferrer M."/>
            <person name="Messina E."/>
            <person name="La Cono V."/>
            <person name="Yakimov M.M."/>
        </authorList>
    </citation>
    <scope>NUCLEOTIDE SEQUENCE [LARGE SCALE GENOMIC DNA]</scope>
    <source>
        <strain evidence="1 4">HSR2</strain>
    </source>
</reference>
<keyword evidence="1" id="KW-0436">Ligase</keyword>
<dbReference type="InterPro" id="IPR050141">
    <property type="entry name" value="GCL_type2/YbdK_subfam"/>
</dbReference>
<protein>
    <submittedName>
        <fullName evidence="1">Glutamate--cysteine ligase</fullName>
    </submittedName>
</protein>
<dbReference type="Proteomes" id="UP000069906">
    <property type="component" value="Chromosome"/>
</dbReference>
<proteinExistence type="predicted"/>
<dbReference type="KEGG" id="hsf:HLASA_0981"/>
<name>A0A0F7P9M2_9EURY</name>
<gene>
    <name evidence="2" type="ORF">HLASA_0981</name>
    <name evidence="1" type="ORF">HLASF_0992</name>
</gene>
<dbReference type="GO" id="GO:0004357">
    <property type="term" value="F:glutamate-cysteine ligase activity"/>
    <property type="evidence" value="ECO:0007669"/>
    <property type="project" value="InterPro"/>
</dbReference>
<dbReference type="GO" id="GO:0042398">
    <property type="term" value="P:modified amino acid biosynthetic process"/>
    <property type="evidence" value="ECO:0007669"/>
    <property type="project" value="InterPro"/>
</dbReference>
<evidence type="ECO:0000313" key="1">
    <source>
        <dbReference type="EMBL" id="AKH97482.1"/>
    </source>
</evidence>
<dbReference type="InterPro" id="IPR006336">
    <property type="entry name" value="GCS2"/>
</dbReference>
<dbReference type="STRING" id="1604004.HLASA_0981"/>
<reference evidence="2 3" key="3">
    <citation type="journal article" date="2016" name="Stand. Genomic Sci.">
        <title>Complete genome sequence of 'Halanaeroarchaeum sulfurireducens' M27-SA2, a sulfur-reducing and acetate-oxidizing haloarchaeon from the deep-sea hypersaline anoxic lake Medee.</title>
        <authorList>
            <person name="Messina E."/>
            <person name="Sorokin D.Y."/>
            <person name="Kublanov I.V."/>
            <person name="Toshchakov S."/>
            <person name="Lopatina A."/>
            <person name="Arcadi E."/>
            <person name="Smedile F."/>
            <person name="La Spada G."/>
            <person name="La Cono V."/>
            <person name="Yakimov M.M."/>
        </authorList>
    </citation>
    <scope>NUCLEOTIDE SEQUENCE [LARGE SCALE GENOMIC DNA]</scope>
    <source>
        <strain evidence="2 3">M27-SA2</strain>
    </source>
</reference>
<accession>A0A0F7P9M2</accession>
<dbReference type="SUPFAM" id="SSF55931">
    <property type="entry name" value="Glutamine synthetase/guanido kinase"/>
    <property type="match status" value="1"/>
</dbReference>
<evidence type="ECO:0000313" key="2">
    <source>
        <dbReference type="EMBL" id="ALG81878.1"/>
    </source>
</evidence>
<dbReference type="Gene3D" id="3.30.590.20">
    <property type="match status" value="1"/>
</dbReference>
<dbReference type="OrthoDB" id="156252at2157"/>
<reference evidence="3" key="2">
    <citation type="submission" date="2015-05" db="EMBL/GenBank/DDBJ databases">
        <title>Complete genome sequence of Halanaeroarchaeum sulfurireducens type strain M27-SA2, a sulfate-reducer haloarchaeon from marine anoxic lake Medee.</title>
        <authorList>
            <person name="Messina E."/>
            <person name="Kublanov I.V."/>
            <person name="Toshchakov S."/>
            <person name="Arcadi E."/>
            <person name="La Spada G."/>
            <person name="La Cono V."/>
            <person name="Yakimov M.M."/>
        </authorList>
    </citation>
    <scope>NUCLEOTIDE SEQUENCE [LARGE SCALE GENOMIC DNA]</scope>
    <source>
        <strain evidence="3">M27-SA2</strain>
    </source>
</reference>
<keyword evidence="4" id="KW-1185">Reference proteome</keyword>
<sequence>MTDASHVRRSVEVEYWVVDTDGALVEPGELVDASPGAEREFVEPMLEIKTTPCSTTAELRAELVDRLGAVLDRADELGKRLVPLATPIHEDEIAEITSERTRVQNEVVGEDFQYVRHCAGTHVHLEQQPGQTIDQYNTLVALDPALALVNSSPYFRGRRLAAGARSKLYRWMAYDSVPHQGRLWRYISDREDWTRRLERRYEDFLTAAREAGINREAVHADFDPESTVWTPVQLRERFGTVEWRSPDTALPSQVIQLADDLADIVANIETAEVRIEGNRGRRTDTEIVLPEFDAVIEYVNAAIRDGLRADPVRAYLDRMGFDPDGYDPLTTQLEQQHVVSPSAARNLRLEYADRLEADVRSRTSLKAD</sequence>
<dbReference type="PATRIC" id="fig|1604004.4.peg.1041"/>
<dbReference type="AlphaFoldDB" id="A0A0F7P9M2"/>
<dbReference type="EMBL" id="CP008874">
    <property type="protein sequence ID" value="AKH97482.1"/>
    <property type="molecule type" value="Genomic_DNA"/>
</dbReference>
<dbReference type="PANTHER" id="PTHR36510">
    <property type="entry name" value="GLUTAMATE--CYSTEINE LIGASE 2-RELATED"/>
    <property type="match status" value="1"/>
</dbReference>
<dbReference type="KEGG" id="hsu:HLASF_0992"/>
<dbReference type="EMBL" id="CP011564">
    <property type="protein sequence ID" value="ALG81878.1"/>
    <property type="molecule type" value="Genomic_DNA"/>
</dbReference>
<evidence type="ECO:0000313" key="4">
    <source>
        <dbReference type="Proteomes" id="UP000069906"/>
    </source>
</evidence>
<dbReference type="Pfam" id="PF04107">
    <property type="entry name" value="GCS2"/>
    <property type="match status" value="1"/>
</dbReference>
<evidence type="ECO:0000313" key="3">
    <source>
        <dbReference type="Proteomes" id="UP000060390"/>
    </source>
</evidence>
<dbReference type="PANTHER" id="PTHR36510:SF1">
    <property type="entry name" value="GLUTAMATE--CYSTEINE LIGASE 2-RELATED"/>
    <property type="match status" value="1"/>
</dbReference>
<dbReference type="GeneID" id="26010337"/>
<dbReference type="Proteomes" id="UP000060390">
    <property type="component" value="Chromosome"/>
</dbReference>
<organism evidence="1 4">
    <name type="scientific">Halanaeroarchaeum sulfurireducens</name>
    <dbReference type="NCBI Taxonomy" id="1604004"/>
    <lineage>
        <taxon>Archaea</taxon>
        <taxon>Methanobacteriati</taxon>
        <taxon>Methanobacteriota</taxon>
        <taxon>Stenosarchaea group</taxon>
        <taxon>Halobacteria</taxon>
        <taxon>Halobacteriales</taxon>
        <taxon>Halobacteriaceae</taxon>
        <taxon>Halanaeroarchaeum</taxon>
    </lineage>
</organism>